<dbReference type="InterPro" id="IPR048868">
    <property type="entry name" value="OGG-like_put"/>
</dbReference>
<dbReference type="Proteomes" id="UP000001192">
    <property type="component" value="Plasmid pBPHY01"/>
</dbReference>
<accession>B2JT88</accession>
<dbReference type="HOGENOM" id="CLU_968662_0_0_4"/>
<keyword evidence="2" id="KW-0614">Plasmid</keyword>
<gene>
    <name evidence="2" type="ordered locus">Bphy_6770</name>
</gene>
<dbReference type="EMBL" id="CP001045">
    <property type="protein sequence ID" value="ACC75791.1"/>
    <property type="molecule type" value="Genomic_DNA"/>
</dbReference>
<protein>
    <submittedName>
        <fullName evidence="2">Uncharacterized protein</fullName>
    </submittedName>
</protein>
<evidence type="ECO:0000256" key="1">
    <source>
        <dbReference type="SAM" id="MobiDB-lite"/>
    </source>
</evidence>
<name>B2JT88_PARP8</name>
<dbReference type="KEGG" id="bph:Bphy_6770"/>
<feature type="region of interest" description="Disordered" evidence="1">
    <location>
        <begin position="1"/>
        <end position="20"/>
    </location>
</feature>
<sequence>MRRPKGMGPSEKPSDTSLQEKTMAAFHSNARQPNQSTFREDLVAWLRSLKAPKAWVGLTAVTWARTFSSDLATRLASAGYAELSQHLNRQDLLALCKRSDVPLEYRVAAVMAWGRSNPRNPQNNRNLWASISNIAPLLKRLPELTRKQAFAEFQRLIARGALQGMRASFFTKLMFFFGCPHAYILDQWMAKAMLALRAANWRVSVDGNPKFVRSAGNFIRLGYGGTSIALTMSGDDYEAYCLSVEALVRPLGRVDGADVECWLFSDPTSEWRRFLKRLDWKLKTERL</sequence>
<dbReference type="Pfam" id="PF21790">
    <property type="entry name" value="OGG"/>
    <property type="match status" value="1"/>
</dbReference>
<evidence type="ECO:0000313" key="2">
    <source>
        <dbReference type="EMBL" id="ACC75791.1"/>
    </source>
</evidence>
<reference evidence="3" key="1">
    <citation type="journal article" date="2014" name="Stand. Genomic Sci.">
        <title>Complete genome sequence of Burkholderia phymatum STM815(T), a broad host range and efficient nitrogen-fixing symbiont of Mimosa species.</title>
        <authorList>
            <person name="Moulin L."/>
            <person name="Klonowska A."/>
            <person name="Caroline B."/>
            <person name="Booth K."/>
            <person name="Vriezen J.A."/>
            <person name="Melkonian R."/>
            <person name="James E.K."/>
            <person name="Young J.P."/>
            <person name="Bena G."/>
            <person name="Hauser L."/>
            <person name="Land M."/>
            <person name="Kyrpides N."/>
            <person name="Bruce D."/>
            <person name="Chain P."/>
            <person name="Copeland A."/>
            <person name="Pitluck S."/>
            <person name="Woyke T."/>
            <person name="Lizotte-Waniewski M."/>
            <person name="Bristow J."/>
            <person name="Riley M."/>
        </authorList>
    </citation>
    <scope>NUCLEOTIDE SEQUENCE [LARGE SCALE GENOMIC DNA]</scope>
    <source>
        <strain evidence="3">DSM 17167 / CIP 108236 / LMG 21445 / STM815</strain>
        <plasmid evidence="3">Plasmid pBPHY01</plasmid>
    </source>
</reference>
<proteinExistence type="predicted"/>
<dbReference type="AlphaFoldDB" id="B2JT88"/>
<keyword evidence="3" id="KW-1185">Reference proteome</keyword>
<evidence type="ECO:0000313" key="3">
    <source>
        <dbReference type="Proteomes" id="UP000001192"/>
    </source>
</evidence>
<organism evidence="2 3">
    <name type="scientific">Paraburkholderia phymatum (strain DSM 17167 / CIP 108236 / LMG 21445 / STM815)</name>
    <name type="common">Burkholderia phymatum</name>
    <dbReference type="NCBI Taxonomy" id="391038"/>
    <lineage>
        <taxon>Bacteria</taxon>
        <taxon>Pseudomonadati</taxon>
        <taxon>Pseudomonadota</taxon>
        <taxon>Betaproteobacteria</taxon>
        <taxon>Burkholderiales</taxon>
        <taxon>Burkholderiaceae</taxon>
        <taxon>Paraburkholderia</taxon>
    </lineage>
</organism>
<geneLocation type="plasmid" evidence="2 3">
    <name>pBPHY01</name>
</geneLocation>